<protein>
    <recommendedName>
        <fullName evidence="4">Nuclear nucleic acid-binding protein C1D</fullName>
    </recommendedName>
</protein>
<evidence type="ECO:0000256" key="1">
    <source>
        <dbReference type="SAM" id="MobiDB-lite"/>
    </source>
</evidence>
<dbReference type="InterPro" id="IPR007146">
    <property type="entry name" value="Sas10/Utp3/C1D"/>
</dbReference>
<dbReference type="Gramene" id="ERN14852">
    <property type="protein sequence ID" value="ERN14852"/>
    <property type="gene ID" value="AMTR_s00032p00137600"/>
</dbReference>
<dbReference type="HOGENOM" id="CLU_922413_0_0_1"/>
<dbReference type="GO" id="GO:0005730">
    <property type="term" value="C:nucleolus"/>
    <property type="evidence" value="ECO:0000318"/>
    <property type="project" value="GO_Central"/>
</dbReference>
<dbReference type="Pfam" id="PF04000">
    <property type="entry name" value="Sas10_Utp3"/>
    <property type="match status" value="1"/>
</dbReference>
<feature type="compositionally biased region" description="Low complexity" evidence="1">
    <location>
        <begin position="145"/>
        <end position="156"/>
    </location>
</feature>
<keyword evidence="3" id="KW-1185">Reference proteome</keyword>
<accession>U5D0D2</accession>
<dbReference type="EMBL" id="KI392518">
    <property type="protein sequence ID" value="ERN14852.1"/>
    <property type="molecule type" value="Genomic_DNA"/>
</dbReference>
<reference evidence="3" key="1">
    <citation type="journal article" date="2013" name="Science">
        <title>The Amborella genome and the evolution of flowering plants.</title>
        <authorList>
            <consortium name="Amborella Genome Project"/>
        </authorList>
    </citation>
    <scope>NUCLEOTIDE SEQUENCE [LARGE SCALE GENOMIC DNA]</scope>
</reference>
<organism evidence="2 3">
    <name type="scientific">Amborella trichopoda</name>
    <dbReference type="NCBI Taxonomy" id="13333"/>
    <lineage>
        <taxon>Eukaryota</taxon>
        <taxon>Viridiplantae</taxon>
        <taxon>Streptophyta</taxon>
        <taxon>Embryophyta</taxon>
        <taxon>Tracheophyta</taxon>
        <taxon>Spermatophyta</taxon>
        <taxon>Magnoliopsida</taxon>
        <taxon>Amborellales</taxon>
        <taxon>Amborellaceae</taxon>
        <taxon>Amborella</taxon>
    </lineage>
</organism>
<feature type="region of interest" description="Disordered" evidence="1">
    <location>
        <begin position="127"/>
        <end position="156"/>
    </location>
</feature>
<dbReference type="Proteomes" id="UP000017836">
    <property type="component" value="Unassembled WGS sequence"/>
</dbReference>
<sequence>MDVVCYKPPAYVDYQVWVHWMCSAPELVGLLPDLNDALNQLESLKECLACKENNCKTGGVNHLEFKRVLLLVYCQSIVFYLLLKSEGLSIRDHPIIVRLVEIKTMLDKMNQIEGTLRRRIKKTHKERGIESRANLARSGDAAEIESPLPNNEPPLSLLAESDEGLLEEKHDKSMKHDNQKIEPLSKESVEMLRVRKMLEEKLKQSEVFSSLITDRKEKVQKFVKPTNRKFETLDDYDDEPEDNRVLPGKVSSDNAIKYRSSNLNQVIAMAGKKDKKHKVVKGRILPLAGWGMTDNCKLAKDT</sequence>
<evidence type="ECO:0000313" key="3">
    <source>
        <dbReference type="Proteomes" id="UP000017836"/>
    </source>
</evidence>
<dbReference type="GO" id="GO:0032040">
    <property type="term" value="C:small-subunit processome"/>
    <property type="evidence" value="ECO:0000318"/>
    <property type="project" value="GO_Central"/>
</dbReference>
<dbReference type="GO" id="GO:0000462">
    <property type="term" value="P:maturation of SSU-rRNA from tricistronic rRNA transcript (SSU-rRNA, 5.8S rRNA, LSU-rRNA)"/>
    <property type="evidence" value="ECO:0000318"/>
    <property type="project" value="GO_Central"/>
</dbReference>
<gene>
    <name evidence="2" type="ORF">AMTR_s00032p00137600</name>
</gene>
<name>U5D0D2_AMBTC</name>
<dbReference type="AlphaFoldDB" id="U5D0D2"/>
<dbReference type="PANTHER" id="PTHR13237:SF8">
    <property type="entry name" value="SOMETHING ABOUT SILENCING PROTEIN 10"/>
    <property type="match status" value="1"/>
</dbReference>
<dbReference type="PANTHER" id="PTHR13237">
    <property type="entry name" value="SOMETHING ABOUT SILENCING PROTEIN 10-RELATED"/>
    <property type="match status" value="1"/>
</dbReference>
<dbReference type="STRING" id="13333.U5D0D2"/>
<dbReference type="eggNOG" id="KOG3117">
    <property type="taxonomic scope" value="Eukaryota"/>
</dbReference>
<evidence type="ECO:0000313" key="2">
    <source>
        <dbReference type="EMBL" id="ERN14852.1"/>
    </source>
</evidence>
<proteinExistence type="predicted"/>
<evidence type="ECO:0008006" key="4">
    <source>
        <dbReference type="Google" id="ProtNLM"/>
    </source>
</evidence>